<dbReference type="PANTHER" id="PTHR43335:SF8">
    <property type="entry name" value="ABC TRANSPORTER, ATP-BINDING PROTEIN"/>
    <property type="match status" value="1"/>
</dbReference>
<evidence type="ECO:0000256" key="4">
    <source>
        <dbReference type="ARBA" id="ARBA00022840"/>
    </source>
</evidence>
<dbReference type="PANTHER" id="PTHR43335">
    <property type="entry name" value="ABC TRANSPORTER, ATP-BINDING PROTEIN"/>
    <property type="match status" value="1"/>
</dbReference>
<evidence type="ECO:0000259" key="5">
    <source>
        <dbReference type="PROSITE" id="PS50893"/>
    </source>
</evidence>
<comment type="caution">
    <text evidence="6">The sequence shown here is derived from an EMBL/GenBank/DDBJ whole genome shotgun (WGS) entry which is preliminary data.</text>
</comment>
<dbReference type="AlphaFoldDB" id="R2QTZ9"/>
<dbReference type="GO" id="GO:0016887">
    <property type="term" value="F:ATP hydrolysis activity"/>
    <property type="evidence" value="ECO:0007669"/>
    <property type="project" value="InterPro"/>
</dbReference>
<dbReference type="SMART" id="SM00382">
    <property type="entry name" value="AAA"/>
    <property type="match status" value="1"/>
</dbReference>
<dbReference type="STRING" id="155617.RV09_GL002232"/>
<reference evidence="6 8" key="1">
    <citation type="submission" date="2013-02" db="EMBL/GenBank/DDBJ databases">
        <title>The Genome Sequence of Enterococcus moraviensis BAA-383.</title>
        <authorList>
            <consortium name="The Broad Institute Genome Sequencing Platform"/>
            <consortium name="The Broad Institute Genome Sequencing Center for Infectious Disease"/>
            <person name="Earl A.M."/>
            <person name="Gilmore M.S."/>
            <person name="Lebreton F."/>
            <person name="Walker B."/>
            <person name="Young S.K."/>
            <person name="Zeng Q."/>
            <person name="Gargeya S."/>
            <person name="Fitzgerald M."/>
            <person name="Haas B."/>
            <person name="Abouelleil A."/>
            <person name="Alvarado L."/>
            <person name="Arachchi H.M."/>
            <person name="Berlin A.M."/>
            <person name="Chapman S.B."/>
            <person name="Dewar J."/>
            <person name="Goldberg J."/>
            <person name="Griggs A."/>
            <person name="Gujja S."/>
            <person name="Hansen M."/>
            <person name="Howarth C."/>
            <person name="Imamovic A."/>
            <person name="Larimer J."/>
            <person name="McCowan C."/>
            <person name="Murphy C."/>
            <person name="Neiman D."/>
            <person name="Pearson M."/>
            <person name="Priest M."/>
            <person name="Roberts A."/>
            <person name="Saif S."/>
            <person name="Shea T."/>
            <person name="Sisk P."/>
            <person name="Sykes S."/>
            <person name="Wortman J."/>
            <person name="Nusbaum C."/>
            <person name="Birren B."/>
        </authorList>
    </citation>
    <scope>NUCLEOTIDE SEQUENCE [LARGE SCALE GENOMIC DNA]</scope>
    <source>
        <strain evidence="6 8">ATCC BAA-383</strain>
    </source>
</reference>
<accession>R2QTZ9</accession>
<dbReference type="Pfam" id="PF00005">
    <property type="entry name" value="ABC_tran"/>
    <property type="match status" value="1"/>
</dbReference>
<organism evidence="6 8">
    <name type="scientific">Enterococcus moraviensis ATCC BAA-383</name>
    <dbReference type="NCBI Taxonomy" id="1158609"/>
    <lineage>
        <taxon>Bacteria</taxon>
        <taxon>Bacillati</taxon>
        <taxon>Bacillota</taxon>
        <taxon>Bacilli</taxon>
        <taxon>Lactobacillales</taxon>
        <taxon>Enterococcaceae</taxon>
        <taxon>Enterococcus</taxon>
    </lineage>
</organism>
<proteinExistence type="inferred from homology"/>
<dbReference type="PROSITE" id="PS50893">
    <property type="entry name" value="ABC_TRANSPORTER_2"/>
    <property type="match status" value="1"/>
</dbReference>
<dbReference type="Proteomes" id="UP000014157">
    <property type="component" value="Unassembled WGS sequence"/>
</dbReference>
<dbReference type="Gene3D" id="3.40.50.300">
    <property type="entry name" value="P-loop containing nucleotide triphosphate hydrolases"/>
    <property type="match status" value="1"/>
</dbReference>
<evidence type="ECO:0000313" key="6">
    <source>
        <dbReference type="EMBL" id="EOH98823.1"/>
    </source>
</evidence>
<evidence type="ECO:0000256" key="1">
    <source>
        <dbReference type="ARBA" id="ARBA00005417"/>
    </source>
</evidence>
<evidence type="ECO:0000313" key="9">
    <source>
        <dbReference type="Proteomes" id="UP000014157"/>
    </source>
</evidence>
<evidence type="ECO:0000256" key="3">
    <source>
        <dbReference type="ARBA" id="ARBA00022741"/>
    </source>
</evidence>
<keyword evidence="4" id="KW-0067">ATP-binding</keyword>
<dbReference type="InterPro" id="IPR017871">
    <property type="entry name" value="ABC_transporter-like_CS"/>
</dbReference>
<dbReference type="EMBL" id="ASWB01000002">
    <property type="protein sequence ID" value="EOT72002.1"/>
    <property type="molecule type" value="Genomic_DNA"/>
</dbReference>
<comment type="similarity">
    <text evidence="1">Belongs to the ABC transporter superfamily.</text>
</comment>
<keyword evidence="9" id="KW-1185">Reference proteome</keyword>
<sequence length="306" mass="34785">MEKAIELREVSKSIGNQEILHNVSMTIKKGSIYGFLGPNGSGKTTVMKTILNLIKSDSGVVKILDQVIELTSYKYLQSIGSIIEYPVFYDNLSAWKNLELHCEYSGYYDKEQIHKVLKIVGLKDIEKKKVKEFSLGMKQRLGIARALITEPQILILDEPINGLDPFGIREVRELLVKINKELGITILISSHIISEIESISDTIGFIKEGRMVREVERTLLEQENLQYTELTVSDVKGAAQVLDEKLSIKNFKVISESQIRIYEQKFDAKDINRELILHGVDILAVDQQSNTLEEYFMELMSEGEKS</sequence>
<dbReference type="EMBL" id="AJAS01000016">
    <property type="protein sequence ID" value="EOH98823.1"/>
    <property type="molecule type" value="Genomic_DNA"/>
</dbReference>
<dbReference type="InterPro" id="IPR003593">
    <property type="entry name" value="AAA+_ATPase"/>
</dbReference>
<evidence type="ECO:0000313" key="8">
    <source>
        <dbReference type="Proteomes" id="UP000013781"/>
    </source>
</evidence>
<feature type="domain" description="ABC transporter" evidence="5">
    <location>
        <begin position="5"/>
        <end position="233"/>
    </location>
</feature>
<dbReference type="PATRIC" id="fig|1158609.3.peg.2044"/>
<dbReference type="Proteomes" id="UP000013781">
    <property type="component" value="Unassembled WGS sequence"/>
</dbReference>
<reference evidence="7 9" key="2">
    <citation type="submission" date="2013-03" db="EMBL/GenBank/DDBJ databases">
        <title>The Genome Sequence of Enterococcus moraviensis BAA-383 (PacBio/Illumina hybrid assembly).</title>
        <authorList>
            <consortium name="The Broad Institute Genomics Platform"/>
            <consortium name="The Broad Institute Genome Sequencing Center for Infectious Disease"/>
            <person name="Earl A."/>
            <person name="Russ C."/>
            <person name="Gilmore M."/>
            <person name="Surin D."/>
            <person name="Walker B."/>
            <person name="Young S."/>
            <person name="Zeng Q."/>
            <person name="Gargeya S."/>
            <person name="Fitzgerald M."/>
            <person name="Haas B."/>
            <person name="Abouelleil A."/>
            <person name="Allen A.W."/>
            <person name="Alvarado L."/>
            <person name="Arachchi H.M."/>
            <person name="Berlin A.M."/>
            <person name="Chapman S.B."/>
            <person name="Gainer-Dewar J."/>
            <person name="Goldberg J."/>
            <person name="Griggs A."/>
            <person name="Gujja S."/>
            <person name="Hansen M."/>
            <person name="Howarth C."/>
            <person name="Imamovic A."/>
            <person name="Ireland A."/>
            <person name="Larimer J."/>
            <person name="McCowan C."/>
            <person name="Murphy C."/>
            <person name="Pearson M."/>
            <person name="Poon T.W."/>
            <person name="Priest M."/>
            <person name="Roberts A."/>
            <person name="Saif S."/>
            <person name="Shea T."/>
            <person name="Sisk P."/>
            <person name="Sykes S."/>
            <person name="Wortman J."/>
            <person name="Nusbaum C."/>
            <person name="Birren B."/>
        </authorList>
    </citation>
    <scope>NUCLEOTIDE SEQUENCE [LARGE SCALE GENOMIC DNA]</scope>
    <source>
        <strain evidence="7 9">ATCC BAA-383</strain>
    </source>
</reference>
<evidence type="ECO:0000256" key="2">
    <source>
        <dbReference type="ARBA" id="ARBA00022448"/>
    </source>
</evidence>
<dbReference type="InterPro" id="IPR027417">
    <property type="entry name" value="P-loop_NTPase"/>
</dbReference>
<keyword evidence="2" id="KW-0813">Transport</keyword>
<dbReference type="RefSeq" id="WP_010765461.1">
    <property type="nucleotide sequence ID" value="NZ_ASWB01000002.1"/>
</dbReference>
<dbReference type="GO" id="GO:0005524">
    <property type="term" value="F:ATP binding"/>
    <property type="evidence" value="ECO:0007669"/>
    <property type="project" value="UniProtKB-KW"/>
</dbReference>
<dbReference type="InterPro" id="IPR003439">
    <property type="entry name" value="ABC_transporter-like_ATP-bd"/>
</dbReference>
<keyword evidence="3" id="KW-0547">Nucleotide-binding</keyword>
<dbReference type="OrthoDB" id="9804819at2"/>
<dbReference type="HOGENOM" id="CLU_000604_1_2_9"/>
<dbReference type="eggNOG" id="COG1131">
    <property type="taxonomic scope" value="Bacteria"/>
</dbReference>
<gene>
    <name evidence="7" type="ORF">I586_01809</name>
    <name evidence="6" type="ORF">UAY_02092</name>
</gene>
<name>R2QTZ9_9ENTE</name>
<dbReference type="PROSITE" id="PS00211">
    <property type="entry name" value="ABC_TRANSPORTER_1"/>
    <property type="match status" value="1"/>
</dbReference>
<protein>
    <recommendedName>
        <fullName evidence="5">ABC transporter domain-containing protein</fullName>
    </recommendedName>
</protein>
<evidence type="ECO:0000313" key="7">
    <source>
        <dbReference type="EMBL" id="EOT72002.1"/>
    </source>
</evidence>
<dbReference type="SUPFAM" id="SSF52540">
    <property type="entry name" value="P-loop containing nucleoside triphosphate hydrolases"/>
    <property type="match status" value="1"/>
</dbReference>